<feature type="transmembrane region" description="Helical" evidence="21">
    <location>
        <begin position="277"/>
        <end position="297"/>
    </location>
</feature>
<gene>
    <name evidence="24" type="primary">Cacna1e</name>
</gene>
<comment type="catalytic activity">
    <reaction evidence="17">
        <text>Ca(2+)(in) = Ca(2+)(out)</text>
        <dbReference type="Rhea" id="RHEA:29671"/>
        <dbReference type="ChEBI" id="CHEBI:29108"/>
    </reaction>
</comment>
<feature type="transmembrane region" description="Helical" evidence="21">
    <location>
        <begin position="594"/>
        <end position="614"/>
    </location>
</feature>
<evidence type="ECO:0000256" key="7">
    <source>
        <dbReference type="ARBA" id="ARBA00022723"/>
    </source>
</evidence>
<evidence type="ECO:0000256" key="6">
    <source>
        <dbReference type="ARBA" id="ARBA00022692"/>
    </source>
</evidence>
<feature type="transmembrane region" description="Helical" evidence="21">
    <location>
        <begin position="1598"/>
        <end position="1616"/>
    </location>
</feature>
<dbReference type="Gene3D" id="1.10.287.70">
    <property type="match status" value="4"/>
</dbReference>
<feature type="region of interest" description="Disordered" evidence="20">
    <location>
        <begin position="1209"/>
        <end position="1239"/>
    </location>
</feature>
<keyword evidence="6 21" id="KW-0812">Transmembrane</keyword>
<feature type="region of interest" description="Disordered" evidence="20">
    <location>
        <begin position="846"/>
        <end position="893"/>
    </location>
</feature>
<keyword evidence="23" id="KW-1185">Reference proteome</keyword>
<proteinExistence type="inferred from homology"/>
<feature type="transmembrane region" description="Helical" evidence="21">
    <location>
        <begin position="309"/>
        <end position="327"/>
    </location>
</feature>
<evidence type="ECO:0000256" key="8">
    <source>
        <dbReference type="ARBA" id="ARBA00022737"/>
    </source>
</evidence>
<evidence type="ECO:0000256" key="5">
    <source>
        <dbReference type="ARBA" id="ARBA00022673"/>
    </source>
</evidence>
<dbReference type="SUPFAM" id="SSF81324">
    <property type="entry name" value="Voltage-gated potassium channels"/>
    <property type="match status" value="4"/>
</dbReference>
<feature type="transmembrane region" description="Helical" evidence="21">
    <location>
        <begin position="1268"/>
        <end position="1287"/>
    </location>
</feature>
<name>A0ABM1UN12_MICOH</name>
<dbReference type="GeneID" id="101991872"/>
<feature type="transmembrane region" description="Helical" evidence="21">
    <location>
        <begin position="368"/>
        <end position="390"/>
    </location>
</feature>
<feature type="compositionally biased region" description="Polar residues" evidence="20">
    <location>
        <begin position="2128"/>
        <end position="2139"/>
    </location>
</feature>
<evidence type="ECO:0000256" key="1">
    <source>
        <dbReference type="ARBA" id="ARBA00004141"/>
    </source>
</evidence>
<feature type="transmembrane region" description="Helical" evidence="21">
    <location>
        <begin position="442"/>
        <end position="463"/>
    </location>
</feature>
<feature type="compositionally biased region" description="Basic residues" evidence="20">
    <location>
        <begin position="1030"/>
        <end position="1043"/>
    </location>
</feature>
<keyword evidence="4 18" id="KW-0109">Calcium transport</keyword>
<evidence type="ECO:0000256" key="17">
    <source>
        <dbReference type="ARBA" id="ARBA00036634"/>
    </source>
</evidence>
<dbReference type="InterPro" id="IPR031649">
    <property type="entry name" value="GPHH_dom"/>
</dbReference>
<accession>A0ABM1UN12</accession>
<comment type="subcellular location">
    <subcellularLocation>
        <location evidence="1 18">Membrane</location>
        <topology evidence="1 18">Multi-pass membrane protein</topology>
    </subcellularLocation>
</comment>
<dbReference type="Proteomes" id="UP000694915">
    <property type="component" value="Chromosome 6"/>
</dbReference>
<feature type="transmembrane region" description="Helical" evidence="21">
    <location>
        <begin position="1405"/>
        <end position="1427"/>
    </location>
</feature>
<dbReference type="InterPro" id="IPR002048">
    <property type="entry name" value="EF_hand_dom"/>
</dbReference>
<dbReference type="Pfam" id="PF16905">
    <property type="entry name" value="GPHH"/>
    <property type="match status" value="1"/>
</dbReference>
<feature type="region of interest" description="Disordered" evidence="20">
    <location>
        <begin position="2379"/>
        <end position="2429"/>
    </location>
</feature>
<keyword evidence="8" id="KW-0677">Repeat</keyword>
<keyword evidence="15" id="KW-0325">Glycoprotein</keyword>
<feature type="domain" description="EF-hand" evidence="22">
    <location>
        <begin position="1855"/>
        <end position="1890"/>
    </location>
</feature>
<evidence type="ECO:0000256" key="9">
    <source>
        <dbReference type="ARBA" id="ARBA00022837"/>
    </source>
</evidence>
<evidence type="ECO:0000256" key="2">
    <source>
        <dbReference type="ARBA" id="ARBA00022448"/>
    </source>
</evidence>
<evidence type="ECO:0000256" key="3">
    <source>
        <dbReference type="ARBA" id="ARBA00022553"/>
    </source>
</evidence>
<evidence type="ECO:0000313" key="23">
    <source>
        <dbReference type="Proteomes" id="UP000694915"/>
    </source>
</evidence>
<dbReference type="InterPro" id="IPR027359">
    <property type="entry name" value="Volt_channel_dom_sf"/>
</dbReference>
<evidence type="ECO:0000256" key="11">
    <source>
        <dbReference type="ARBA" id="ARBA00022989"/>
    </source>
</evidence>
<feature type="region of interest" description="Disordered" evidence="20">
    <location>
        <begin position="2087"/>
        <end position="2341"/>
    </location>
</feature>
<reference evidence="24" key="1">
    <citation type="submission" date="2025-08" db="UniProtKB">
        <authorList>
            <consortium name="RefSeq"/>
        </authorList>
    </citation>
    <scope>IDENTIFICATION</scope>
</reference>
<feature type="compositionally biased region" description="Low complexity" evidence="20">
    <location>
        <begin position="2331"/>
        <end position="2341"/>
    </location>
</feature>
<dbReference type="PROSITE" id="PS50222">
    <property type="entry name" value="EF_HAND_2"/>
    <property type="match status" value="1"/>
</dbReference>
<feature type="compositionally biased region" description="Basic and acidic residues" evidence="20">
    <location>
        <begin position="2181"/>
        <end position="2201"/>
    </location>
</feature>
<feature type="coiled-coil region" evidence="19">
    <location>
        <begin position="816"/>
        <end position="843"/>
    </location>
</feature>
<evidence type="ECO:0000256" key="19">
    <source>
        <dbReference type="SAM" id="Coils"/>
    </source>
</evidence>
<feature type="region of interest" description="Disordered" evidence="20">
    <location>
        <begin position="1025"/>
        <end position="1105"/>
    </location>
</feature>
<keyword evidence="19" id="KW-0175">Coiled coil</keyword>
<dbReference type="PANTHER" id="PTHR45628:SF5">
    <property type="entry name" value="VOLTAGE-DEPENDENT R-TYPE CALCIUM CHANNEL SUBUNIT ALPHA-1E"/>
    <property type="match status" value="1"/>
</dbReference>
<evidence type="ECO:0000256" key="18">
    <source>
        <dbReference type="RuleBase" id="RU003808"/>
    </source>
</evidence>
<feature type="region of interest" description="Disordered" evidence="20">
    <location>
        <begin position="1"/>
        <end position="33"/>
    </location>
</feature>
<dbReference type="Gene3D" id="1.20.120.350">
    <property type="entry name" value="Voltage-gated potassium channels. Chain C"/>
    <property type="match status" value="4"/>
</dbReference>
<feature type="compositionally biased region" description="Basic and acidic residues" evidence="20">
    <location>
        <begin position="1084"/>
        <end position="1101"/>
    </location>
</feature>
<dbReference type="Gene3D" id="6.10.250.2180">
    <property type="match status" value="1"/>
</dbReference>
<evidence type="ECO:0000259" key="22">
    <source>
        <dbReference type="PROSITE" id="PS50222"/>
    </source>
</evidence>
<feature type="transmembrane region" description="Helical" evidence="21">
    <location>
        <begin position="797"/>
        <end position="820"/>
    </location>
</feature>
<feature type="compositionally biased region" description="Low complexity" evidence="20">
    <location>
        <begin position="1050"/>
        <end position="1062"/>
    </location>
</feature>
<protein>
    <recommendedName>
        <fullName evidence="18">Voltage-dependent R-type calcium channel subunit alpha</fullName>
    </recommendedName>
</protein>
<evidence type="ECO:0000256" key="16">
    <source>
        <dbReference type="ARBA" id="ARBA00023303"/>
    </source>
</evidence>
<keyword evidence="12" id="KW-0406">Ion transport</keyword>
<dbReference type="InterPro" id="IPR002077">
    <property type="entry name" value="VDCCAlpha1"/>
</dbReference>
<evidence type="ECO:0000256" key="13">
    <source>
        <dbReference type="ARBA" id="ARBA00023136"/>
    </source>
</evidence>
<feature type="region of interest" description="Disordered" evidence="20">
    <location>
        <begin position="156"/>
        <end position="186"/>
    </location>
</feature>
<keyword evidence="10 18" id="KW-0851">Voltage-gated channel</keyword>
<evidence type="ECO:0000256" key="20">
    <source>
        <dbReference type="SAM" id="MobiDB-lite"/>
    </source>
</evidence>
<evidence type="ECO:0000256" key="21">
    <source>
        <dbReference type="SAM" id="Phobius"/>
    </source>
</evidence>
<feature type="transmembrane region" description="Helical" evidence="21">
    <location>
        <begin position="1722"/>
        <end position="1740"/>
    </location>
</feature>
<comment type="function">
    <text evidence="18">Voltage-sensitive calcium channels (VSCC) mediate the entry of calcium ions into excitable cells and are also involved in a variety of calcium-dependent processes, including muscle contraction, hormone or neurotransmitter release, gene expression, cell motility, cell division and cell death. The isoform alpha-1E gives rise to R-type calcium currents.</text>
</comment>
<feature type="transmembrane region" description="Helical" evidence="21">
    <location>
        <begin position="1340"/>
        <end position="1359"/>
    </location>
</feature>
<dbReference type="Pfam" id="PF08763">
    <property type="entry name" value="Ca_chan_IQ"/>
    <property type="match status" value="1"/>
</dbReference>
<dbReference type="SMART" id="SM01062">
    <property type="entry name" value="Ca_chan_IQ"/>
    <property type="match status" value="1"/>
</dbReference>
<feature type="compositionally biased region" description="Polar residues" evidence="20">
    <location>
        <begin position="2311"/>
        <end position="2330"/>
    </location>
</feature>
<comment type="similarity">
    <text evidence="18">Belongs to the calcium channel alpha-1 subunit (TC 1.A.1.11) family.</text>
</comment>
<feature type="compositionally biased region" description="Low complexity" evidence="20">
    <location>
        <begin position="2171"/>
        <end position="2180"/>
    </location>
</feature>
<feature type="transmembrane region" description="Helical" evidence="21">
    <location>
        <begin position="620"/>
        <end position="638"/>
    </location>
</feature>
<feature type="compositionally biased region" description="Basic and acidic residues" evidence="20">
    <location>
        <begin position="2217"/>
        <end position="2234"/>
    </location>
</feature>
<keyword evidence="13 21" id="KW-0472">Membrane</keyword>
<feature type="transmembrane region" description="Helical" evidence="21">
    <location>
        <begin position="1628"/>
        <end position="1651"/>
    </location>
</feature>
<feature type="transmembrane region" description="Helical" evidence="21">
    <location>
        <begin position="1517"/>
        <end position="1542"/>
    </location>
</feature>
<dbReference type="InterPro" id="IPR005821">
    <property type="entry name" value="Ion_trans_dom"/>
</dbReference>
<dbReference type="InterPro" id="IPR050599">
    <property type="entry name" value="VDCC_alpha-1_subunit"/>
</dbReference>
<keyword evidence="11 21" id="KW-1133">Transmembrane helix</keyword>
<evidence type="ECO:0000256" key="10">
    <source>
        <dbReference type="ARBA" id="ARBA00022882"/>
    </source>
</evidence>
<evidence type="ECO:0000256" key="12">
    <source>
        <dbReference type="ARBA" id="ARBA00023065"/>
    </source>
</evidence>
<feature type="compositionally biased region" description="Low complexity" evidence="20">
    <location>
        <begin position="2253"/>
        <end position="2268"/>
    </location>
</feature>
<keyword evidence="2" id="KW-0813">Transport</keyword>
<dbReference type="InterPro" id="IPR005449">
    <property type="entry name" value="VDCC_R_a1su"/>
</dbReference>
<sequence>MVPEMRGLSPGRRLPEPALCPATGGSPEPGAAGRRRHVLALPEEEAWRPQQCALLEADASDEVGMLPASPRSVMAGFDNFFPVQEGEGPGWEGSSMLDAGSSTFLPVSPEVMKRRRGGLIEQRDIIKAHEAHKMQSTPQARRKEWEMARFGEAVVVGRPGSGDGDSDQSRNRQGTPVPASGPAAAYKQSKAQRARTMALYNPIPVRQNCFTVNRSLFIFGEDNIVRKYAKKLIDWPPFEYMILATIIANCIVLALEQHLPEDDKTPMSRRLEKTEPYFIGIFCFEAGIKIVALGFIFHKGSYLRNGWNVMDFIVVLSGILATAGTHFNTHVDLRTLRAVRVLRPLKLVSGIPSLQIVLKSIMKAMVPLLQIGLLLFFAILMFAIIGLEFYSGKLHRACFMNNSGILEGFDPPHPCGVQGCPAGYECKDWIGPNDGITQFDNILFAVLTVFQCITMEGWTTVLYNTNDALGATWNWLYFIPLIIIGSFFVLNLVLGVLSGEFAKERERVENRRAFMKLRRQQQIERELNGYRAWIDKAEEVMLAEENKNAGTSALEGTPLARASIKSTKVDGASYFRHKERLLRISIRHMVKSQVFYWIVLSVVALNTACVAIVHHNQPQWLTHLLYYAEFLFLGLFLLEMSLKMYGMGPRLYFHSSFNCFDFGVTVGSIFEVVWAIFRPGTSFGISVLRALRLLRIFKITKYWASLRNLVVSLMSSMKSIISLLFLLFLFIVVFALLGMQLFGGRFNFNDGTPSANFDTFPAAIMTVFQILTGEDWNEVMYNGIRSQGGVSSGMWSAIYFIVLTLFGNYTLLNVFLAIAVDNLANAQELTKDEQEEEEAFNQKHALQKAKEVSPMSAPNMPSIERDRRRRHHMSMWEPRSSHLRERRRRHHMSVWEQRTSQLRRHMQMSSQEALNKEEAPPMNPLNPLNPLSPLNPLNAHPSLYRRPRPIEGLALGLGLEKCEEERISRGGSLKGSVGALTSALDNQRSSLSLGKREPPWLPRSCHGNCDPIQQEAGGGETVVTFEDRARHRQSQRRSRHRRVRTEGKESASVSRSRSASQERSLDEGVSIEGEKEYEPQGSHRSKEPTIHEEERTQDLRRTNSLMVPRGSGLVGALDEAETPLVQPQPELEVGKDAALAEQEAEGSSEQALLGDVQLDVGRGISQSEPDLSCMTANLDKATTESTSVTVAIPDVDPLVDSTVVHISNKTDGEASPLKEAETKEEEEVEKKKKKEKRETGKAMVPHSSMFIFSTTNPIRRACHYIVNLRYFEMCILLVIAASSIALAAEDPVLTNSERNKVLRYFDYVFTGVFTFEMVIKMIDQGLILQDGSYFRDLWNILDFVVVVGALVAFALANALGTNKGRDIKTIKSLRVLRVLRPLKTIKRLPKLKAVFDCVVTSLKNVFNILIVYKLFMFIFAVIAVQLFKGKFFYCTDSSKDTEKECIGNYVDHEKNKMEVKGREWKRHEFHYDNIIWALLTLFTVSTGEGWPQVLQHSVDVTEEDRGPSRSNRMEMSIFYVVYFVVFPFFFVNIFVALIIITFQEQGDKMMEECSLEKNERACIDFAISAKPLTRYMPQNRHTFQYRVWHFVVSPSFEYTIMAMIALNTVVLMMKYYSAPCTYELALKYLNIAFTMVFSLECVLKVIAFGFLNYFRDTWNIFDFITVIGSITEIILTDSKLVNTSGFNMSFLKLFRAARLIKLLRQGYTIRILLWTFVQSFKALPYVCLLIAMLFFIYAIIGMQVFGNIKLDEESHINRHNNFRSFFGSLMLLFRSATGEAWQEIMLSCLGEKGCEPDTTAPSGQNESERCGTDLAYVYFVSFIFFCSFLMLNLFVAVIMDNFEYLTRDSSILGPHHLDEFVRVWAEYDRAACGRIHYTEMYEMLTLMSPPLGLGKRCPSKVAYKRLVLMNMPVAEDMTVHFTSTLMALIRTALDIKIAKGGADRQQLDSELQKETLAIWPHLSQKMLDLLVPMPKASDLTVGKIYAAMMIMDYYKQSKVKKQRQQLEEQKNAPMFQRMEPSSLPQEIIANAKALPYLQQDPGSGLSGRSGYPSMSPLSPQEIFQLACMDPADDGQFQEQQSLEPEVSELKSVQSSNRGIYLPPDTQKHAGSGRASSMPRLTMDPQVVTDPSSMRRSFSTIRDKRSNSSWLEEFSMERSSENTYKSRRRSYHSSLRLSAHRLNSDSGHKSDTHRSGGRERGRSKERKHLLSPDVSRCNSEERGTQADWESPERRQSRSPSEGRSQTPNRQGTGSLSESSIPSISDTSTPRRSRRQLPPVPPKPRPLLSYSSLMRHTGGISPPPDGSEGGSPLASQALESNSACLTESSNSLHPQQGQHSSPQHYISEPYLALHEDSHASDCGEEETLTFEAAVATSLGRSNTIGSAPPLRHSWQMPNGHYRRRRRGGPGPGMMCGAVSDLLSDTEEDDKC</sequence>
<dbReference type="InterPro" id="IPR014873">
    <property type="entry name" value="VDCC_a1su_IQ"/>
</dbReference>
<feature type="compositionally biased region" description="Basic and acidic residues" evidence="20">
    <location>
        <begin position="1209"/>
        <end position="1221"/>
    </location>
</feature>
<dbReference type="PRINTS" id="PR00167">
    <property type="entry name" value="CACHANNEL"/>
</dbReference>
<keyword evidence="9 18" id="KW-0106">Calcium</keyword>
<keyword evidence="5 18" id="KW-0107">Calcium channel</keyword>
<evidence type="ECO:0000313" key="24">
    <source>
        <dbReference type="RefSeq" id="XP_026643374.1"/>
    </source>
</evidence>
<dbReference type="Gene3D" id="6.10.250.2500">
    <property type="match status" value="1"/>
</dbReference>
<feature type="transmembrane region" description="Helical" evidence="21">
    <location>
        <begin position="720"/>
        <end position="742"/>
    </location>
</feature>
<dbReference type="PRINTS" id="PR01633">
    <property type="entry name" value="RVDCCALPHA1"/>
</dbReference>
<feature type="transmembrane region" description="Helical" evidence="21">
    <location>
        <begin position="1657"/>
        <end position="1675"/>
    </location>
</feature>
<keyword evidence="16" id="KW-0407">Ion channel</keyword>
<dbReference type="PANTHER" id="PTHR45628">
    <property type="entry name" value="VOLTAGE-DEPENDENT CALCIUM CHANNEL TYPE A SUBUNIT ALPHA-1"/>
    <property type="match status" value="1"/>
</dbReference>
<keyword evidence="7" id="KW-0479">Metal-binding</keyword>
<dbReference type="Pfam" id="PF00520">
    <property type="entry name" value="Ion_trans"/>
    <property type="match status" value="4"/>
</dbReference>
<organism evidence="23 24">
    <name type="scientific">Microtus ochrogaster</name>
    <name type="common">Prairie vole</name>
    <dbReference type="NCBI Taxonomy" id="79684"/>
    <lineage>
        <taxon>Eukaryota</taxon>
        <taxon>Metazoa</taxon>
        <taxon>Chordata</taxon>
        <taxon>Craniata</taxon>
        <taxon>Vertebrata</taxon>
        <taxon>Euteleostomi</taxon>
        <taxon>Mammalia</taxon>
        <taxon>Eutheria</taxon>
        <taxon>Euarchontoglires</taxon>
        <taxon>Glires</taxon>
        <taxon>Rodentia</taxon>
        <taxon>Myomorpha</taxon>
        <taxon>Muroidea</taxon>
        <taxon>Cricetidae</taxon>
        <taxon>Arvicolinae</taxon>
        <taxon>Microtus</taxon>
    </lineage>
</organism>
<evidence type="ECO:0000256" key="15">
    <source>
        <dbReference type="ARBA" id="ARBA00023180"/>
    </source>
</evidence>
<feature type="transmembrane region" description="Helical" evidence="21">
    <location>
        <begin position="475"/>
        <end position="497"/>
    </location>
</feature>
<keyword evidence="3" id="KW-0597">Phosphoprotein</keyword>
<keyword evidence="14" id="KW-1015">Disulfide bond</keyword>
<dbReference type="RefSeq" id="XP_026643374.1">
    <property type="nucleotide sequence ID" value="XM_026787573.1"/>
</dbReference>
<evidence type="ECO:0000256" key="14">
    <source>
        <dbReference type="ARBA" id="ARBA00023157"/>
    </source>
</evidence>
<feature type="transmembrane region" description="Helical" evidence="21">
    <location>
        <begin position="1815"/>
        <end position="1839"/>
    </location>
</feature>
<evidence type="ECO:0000256" key="4">
    <source>
        <dbReference type="ARBA" id="ARBA00022568"/>
    </source>
</evidence>